<name>A0A1X9SQ00_9BACT</name>
<evidence type="ECO:0000313" key="1">
    <source>
        <dbReference type="EMBL" id="ARQ98311.1"/>
    </source>
</evidence>
<dbReference type="InterPro" id="IPR027417">
    <property type="entry name" value="P-loop_NTPase"/>
</dbReference>
<dbReference type="AlphaFoldDB" id="A0A1X9SQ00"/>
<sequence length="172" mass="19616">MKIVYTKSQLFNELNQICQEILKSKSCLIIAITGLSGSGKSTLGKFIRKEGFGDFKPYQIAVIDDNVMSLNLFLIRPKIRHTPPPSNPVDNLKPFFKFLPSYIKLIFYINANATRVNFADILITLKIDETQRINQLNQRESDPKLIKSLINSKLNIDISSTYQICFNNSLNN</sequence>
<gene>
    <name evidence="1" type="ORF">CLAN_1603</name>
</gene>
<dbReference type="KEGG" id="clx:CLAN_1603"/>
<dbReference type="Gene3D" id="3.40.50.300">
    <property type="entry name" value="P-loop containing nucleotide triphosphate hydrolases"/>
    <property type="match status" value="1"/>
</dbReference>
<protein>
    <recommendedName>
        <fullName evidence="3">Uridine kinase</fullName>
    </recommendedName>
</protein>
<dbReference type="Proteomes" id="UP000202031">
    <property type="component" value="Chromosome"/>
</dbReference>
<dbReference type="RefSeq" id="WP_197736425.1">
    <property type="nucleotide sequence ID" value="NZ_CP015578.1"/>
</dbReference>
<evidence type="ECO:0008006" key="3">
    <source>
        <dbReference type="Google" id="ProtNLM"/>
    </source>
</evidence>
<accession>A0A1X9SQ00</accession>
<reference evidence="2" key="1">
    <citation type="journal article" date="2017" name="Genome Biol. Evol.">
        <title>Comparative Genomic Analysis Identifies a Campylobacter Clade Deficient in Selenium Metabolism.</title>
        <authorList>
            <person name="Miller W.G."/>
            <person name="Yee E."/>
            <person name="Lopes B.S."/>
            <person name="Chapman M.H."/>
            <person name="Huynh S."/>
            <person name="Bono J.L."/>
            <person name="Parker C.T."/>
            <person name="Strachan N.J.C."/>
            <person name="Forbes K.J."/>
        </authorList>
    </citation>
    <scope>NUCLEOTIDE SEQUENCE [LARGE SCALE GENOMIC DNA]</scope>
    <source>
        <strain evidence="2">NCTC 13004</strain>
    </source>
</reference>
<proteinExistence type="predicted"/>
<dbReference type="SUPFAM" id="SSF52540">
    <property type="entry name" value="P-loop containing nucleoside triphosphate hydrolases"/>
    <property type="match status" value="1"/>
</dbReference>
<dbReference type="EMBL" id="CP015578">
    <property type="protein sequence ID" value="ARQ98311.1"/>
    <property type="molecule type" value="Genomic_DNA"/>
</dbReference>
<dbReference type="GeneID" id="62346178"/>
<evidence type="ECO:0000313" key="2">
    <source>
        <dbReference type="Proteomes" id="UP000202031"/>
    </source>
</evidence>
<organism evidence="1 2">
    <name type="scientific">Campylobacter lanienae NCTC 13004</name>
    <dbReference type="NCBI Taxonomy" id="1031753"/>
    <lineage>
        <taxon>Bacteria</taxon>
        <taxon>Pseudomonadati</taxon>
        <taxon>Campylobacterota</taxon>
        <taxon>Epsilonproteobacteria</taxon>
        <taxon>Campylobacterales</taxon>
        <taxon>Campylobacteraceae</taxon>
        <taxon>Campylobacter</taxon>
    </lineage>
</organism>
<reference evidence="2" key="2">
    <citation type="journal article" date="2017" name="Genome Biol. Evol.">
        <title>Comparative genomic analysis identifies a Campylobacter clade deficient in selenium metabolism.</title>
        <authorList>
            <person name="Miller W.G."/>
            <person name="Yee E."/>
            <person name="Lopes B.S."/>
            <person name="Chapman M.H."/>
            <person name="Huynh S."/>
            <person name="Bono J.L."/>
            <person name="Parker C.T."/>
            <person name="Strachan N.J.C."/>
            <person name="Forbes K.J."/>
        </authorList>
    </citation>
    <scope>NUCLEOTIDE SEQUENCE [LARGE SCALE GENOMIC DNA]</scope>
    <source>
        <strain evidence="2">NCTC 13004</strain>
    </source>
</reference>